<dbReference type="RefSeq" id="WP_345420219.1">
    <property type="nucleotide sequence ID" value="NZ_AP031496.1"/>
</dbReference>
<evidence type="ECO:0000313" key="2">
    <source>
        <dbReference type="EMBL" id="GAA4939689.1"/>
    </source>
</evidence>
<proteinExistence type="predicted"/>
<reference evidence="3" key="1">
    <citation type="journal article" date="2019" name="Int. J. Syst. Evol. Microbiol.">
        <title>The Global Catalogue of Microorganisms (GCM) 10K type strain sequencing project: providing services to taxonomists for standard genome sequencing and annotation.</title>
        <authorList>
            <consortium name="The Broad Institute Genomics Platform"/>
            <consortium name="The Broad Institute Genome Sequencing Center for Infectious Disease"/>
            <person name="Wu L."/>
            <person name="Ma J."/>
        </authorList>
    </citation>
    <scope>NUCLEOTIDE SEQUENCE [LARGE SCALE GENOMIC DNA]</scope>
    <source>
        <strain evidence="3">JCM 19134</strain>
    </source>
</reference>
<dbReference type="Pfam" id="PF08811">
    <property type="entry name" value="DUF1800"/>
    <property type="match status" value="1"/>
</dbReference>
<name>A0AAV3U1H9_9ALTE</name>
<sequence length="458" mass="51044">MPKFDPTIAEVRFGTGLSVASRPSNSTDDMIKSLTGPDTVESSFPIHGMPAVQKNSREIRQLKTLRQKKEITKEELKARRDTMRNSTQQMRIEDYSCNLARGVASDCGFKERLTWFWADHFSVVGNGLKPSAYIDTAIRPNIASSFTQMLQAAILHPVMILYLDQGQSTGPNSQAAKRNNKRGLNENLAREILELHTLGVQAGYSQQDVRTFAKLLAGTTLSPSQETVFNPRLQEPGPLAFMGFETTGDANREADIRSFLAELATRKATAEHLAFKMAQHFLMDDPPKNLVRKMTKAYLANNGSLLALYEVLLNYPLSMSSTLFKVKRPIEYMVSALRALDVKPEALVASAKQNGKAFNREMLNAMARMGQRWGQPSGPNGWPKTNPEWVSPNTVSERLRWALRVQTRQFVNPLEPSEVLANALGPLADDGVRWAVKAAETKKEAIALLLMSPAFQRH</sequence>
<protein>
    <recommendedName>
        <fullName evidence="4">DUF1800 domain-containing protein</fullName>
    </recommendedName>
</protein>
<organism evidence="2 3">
    <name type="scientific">Halioxenophilus aromaticivorans</name>
    <dbReference type="NCBI Taxonomy" id="1306992"/>
    <lineage>
        <taxon>Bacteria</taxon>
        <taxon>Pseudomonadati</taxon>
        <taxon>Pseudomonadota</taxon>
        <taxon>Gammaproteobacteria</taxon>
        <taxon>Alteromonadales</taxon>
        <taxon>Alteromonadaceae</taxon>
        <taxon>Halioxenophilus</taxon>
    </lineage>
</organism>
<comment type="caution">
    <text evidence="2">The sequence shown here is derived from an EMBL/GenBank/DDBJ whole genome shotgun (WGS) entry which is preliminary data.</text>
</comment>
<accession>A0AAV3U1H9</accession>
<dbReference type="Proteomes" id="UP001409585">
    <property type="component" value="Unassembled WGS sequence"/>
</dbReference>
<evidence type="ECO:0008006" key="4">
    <source>
        <dbReference type="Google" id="ProtNLM"/>
    </source>
</evidence>
<evidence type="ECO:0000313" key="3">
    <source>
        <dbReference type="Proteomes" id="UP001409585"/>
    </source>
</evidence>
<keyword evidence="3" id="KW-1185">Reference proteome</keyword>
<gene>
    <name evidence="2" type="ORF">GCM10025791_17440</name>
</gene>
<dbReference type="EMBL" id="BAABLX010000009">
    <property type="protein sequence ID" value="GAA4939689.1"/>
    <property type="molecule type" value="Genomic_DNA"/>
</dbReference>
<dbReference type="AlphaFoldDB" id="A0AAV3U1H9"/>
<evidence type="ECO:0000256" key="1">
    <source>
        <dbReference type="SAM" id="Coils"/>
    </source>
</evidence>
<feature type="coiled-coil region" evidence="1">
    <location>
        <begin position="55"/>
        <end position="93"/>
    </location>
</feature>
<dbReference type="InterPro" id="IPR014917">
    <property type="entry name" value="DUF1800"/>
</dbReference>
<keyword evidence="1" id="KW-0175">Coiled coil</keyword>